<dbReference type="AlphaFoldDB" id="A0AAU9TXK8"/>
<evidence type="ECO:0000313" key="3">
    <source>
        <dbReference type="Proteomes" id="UP001153954"/>
    </source>
</evidence>
<protein>
    <recommendedName>
        <fullName evidence="4">NADH dehydrogenase [ubiquinone] flavoprotein 3, mitochondrial</fullName>
    </recommendedName>
</protein>
<evidence type="ECO:0000256" key="1">
    <source>
        <dbReference type="SAM" id="MobiDB-lite"/>
    </source>
</evidence>
<feature type="region of interest" description="Disordered" evidence="1">
    <location>
        <begin position="22"/>
        <end position="44"/>
    </location>
</feature>
<sequence length="105" mass="11578">MFARKGLRNILSNKFTRFYTQGTNQSQGTVSSSVPPPASKVNANVPGLSDAVVRQATEPLGPGVDPNKNGPYKVPEYFCYDNMSFFEAEIEMSKFRCPQPSALKK</sequence>
<dbReference type="EMBL" id="CAKOGL010000009">
    <property type="protein sequence ID" value="CAH2090516.1"/>
    <property type="molecule type" value="Genomic_DNA"/>
</dbReference>
<gene>
    <name evidence="2" type="ORF">EEDITHA_LOCUS6464</name>
</gene>
<dbReference type="GO" id="GO:0005739">
    <property type="term" value="C:mitochondrion"/>
    <property type="evidence" value="ECO:0007669"/>
    <property type="project" value="InterPro"/>
</dbReference>
<evidence type="ECO:0008006" key="4">
    <source>
        <dbReference type="Google" id="ProtNLM"/>
    </source>
</evidence>
<keyword evidence="3" id="KW-1185">Reference proteome</keyword>
<proteinExistence type="predicted"/>
<reference evidence="2" key="1">
    <citation type="submission" date="2022-03" db="EMBL/GenBank/DDBJ databases">
        <authorList>
            <person name="Tunstrom K."/>
        </authorList>
    </citation>
    <scope>NUCLEOTIDE SEQUENCE</scope>
</reference>
<dbReference type="GO" id="GO:0045271">
    <property type="term" value="C:respiratory chain complex I"/>
    <property type="evidence" value="ECO:0007669"/>
    <property type="project" value="InterPro"/>
</dbReference>
<evidence type="ECO:0000313" key="2">
    <source>
        <dbReference type="EMBL" id="CAH2090516.1"/>
    </source>
</evidence>
<dbReference type="InterPro" id="IPR026193">
    <property type="entry name" value="NDUFV3"/>
</dbReference>
<comment type="caution">
    <text evidence="2">The sequence shown here is derived from an EMBL/GenBank/DDBJ whole genome shotgun (WGS) entry which is preliminary data.</text>
</comment>
<name>A0AAU9TXK8_EUPED</name>
<accession>A0AAU9TXK8</accession>
<organism evidence="2 3">
    <name type="scientific">Euphydryas editha</name>
    <name type="common">Edith's checkerspot</name>
    <dbReference type="NCBI Taxonomy" id="104508"/>
    <lineage>
        <taxon>Eukaryota</taxon>
        <taxon>Metazoa</taxon>
        <taxon>Ecdysozoa</taxon>
        <taxon>Arthropoda</taxon>
        <taxon>Hexapoda</taxon>
        <taxon>Insecta</taxon>
        <taxon>Pterygota</taxon>
        <taxon>Neoptera</taxon>
        <taxon>Endopterygota</taxon>
        <taxon>Lepidoptera</taxon>
        <taxon>Glossata</taxon>
        <taxon>Ditrysia</taxon>
        <taxon>Papilionoidea</taxon>
        <taxon>Nymphalidae</taxon>
        <taxon>Nymphalinae</taxon>
        <taxon>Euphydryas</taxon>
    </lineage>
</organism>
<dbReference type="Pfam" id="PF15880">
    <property type="entry name" value="NDUFV3"/>
    <property type="match status" value="1"/>
</dbReference>
<dbReference type="Proteomes" id="UP001153954">
    <property type="component" value="Unassembled WGS sequence"/>
</dbReference>